<feature type="domain" description="HTH araC/xylS-type" evidence="5">
    <location>
        <begin position="639"/>
        <end position="738"/>
    </location>
</feature>
<reference evidence="6 7" key="1">
    <citation type="journal article" date="2012" name="J. Bacteriol.">
        <title>Complete Genome Sequence of Paenibacillus mucilaginosus 3016, a Bacterium Functional as Microbial Fertilizer.</title>
        <authorList>
            <person name="Ma M."/>
            <person name="Wang Z."/>
            <person name="Li L."/>
            <person name="Jiang X."/>
            <person name="Guan D."/>
            <person name="Cao F."/>
            <person name="Chen H."/>
            <person name="Wang X."/>
            <person name="Shen D."/>
            <person name="Du B."/>
            <person name="Li J."/>
        </authorList>
    </citation>
    <scope>NUCLEOTIDE SEQUENCE [LARGE SCALE GENOMIC DNA]</scope>
    <source>
        <strain evidence="6 7">3016</strain>
    </source>
</reference>
<dbReference type="InterPro" id="IPR018062">
    <property type="entry name" value="HTH_AraC-typ_CS"/>
</dbReference>
<dbReference type="KEGG" id="pmq:PM3016_2338"/>
<name>H6NJE7_9BACL</name>
<dbReference type="Gene3D" id="1.10.10.60">
    <property type="entry name" value="Homeodomain-like"/>
    <property type="match status" value="2"/>
</dbReference>
<organism evidence="6 7">
    <name type="scientific">Paenibacillus mucilaginosus 3016</name>
    <dbReference type="NCBI Taxonomy" id="1116391"/>
    <lineage>
        <taxon>Bacteria</taxon>
        <taxon>Bacillati</taxon>
        <taxon>Bacillota</taxon>
        <taxon>Bacilli</taxon>
        <taxon>Bacillales</taxon>
        <taxon>Paenibacillaceae</taxon>
        <taxon>Paenibacillus</taxon>
    </lineage>
</organism>
<dbReference type="SMART" id="SM00342">
    <property type="entry name" value="HTH_ARAC"/>
    <property type="match status" value="1"/>
</dbReference>
<dbReference type="GO" id="GO:0003700">
    <property type="term" value="F:DNA-binding transcription factor activity"/>
    <property type="evidence" value="ECO:0007669"/>
    <property type="project" value="InterPro"/>
</dbReference>
<protein>
    <submittedName>
        <fullName evidence="6">AraC family transcriptional regulator</fullName>
    </submittedName>
</protein>
<dbReference type="InterPro" id="IPR009057">
    <property type="entry name" value="Homeodomain-like_sf"/>
</dbReference>
<dbReference type="GO" id="GO:0043565">
    <property type="term" value="F:sequence-specific DNA binding"/>
    <property type="evidence" value="ECO:0007669"/>
    <property type="project" value="InterPro"/>
</dbReference>
<evidence type="ECO:0000313" key="6">
    <source>
        <dbReference type="EMBL" id="AFC29226.1"/>
    </source>
</evidence>
<feature type="transmembrane region" description="Helical" evidence="4">
    <location>
        <begin position="12"/>
        <end position="35"/>
    </location>
</feature>
<keyword evidence="3" id="KW-0804">Transcription</keyword>
<dbReference type="InterPro" id="IPR018060">
    <property type="entry name" value="HTH_AraC"/>
</dbReference>
<keyword evidence="1" id="KW-0805">Transcription regulation</keyword>
<dbReference type="Pfam" id="PF17853">
    <property type="entry name" value="GGDEF_2"/>
    <property type="match status" value="1"/>
</dbReference>
<dbReference type="AlphaFoldDB" id="H6NJE7"/>
<keyword evidence="7" id="KW-1185">Reference proteome</keyword>
<dbReference type="EMBL" id="CP003235">
    <property type="protein sequence ID" value="AFC29226.1"/>
    <property type="molecule type" value="Genomic_DNA"/>
</dbReference>
<keyword evidence="4" id="KW-0472">Membrane</keyword>
<evidence type="ECO:0000313" key="7">
    <source>
        <dbReference type="Proteomes" id="UP000007523"/>
    </source>
</evidence>
<sequence length="748" mass="85389">MKAINSNYIKRMLLSYLPILLVTVSMLIFIFISIINEINVRNAIQANQLTAAFVKNMVDSTLKGISFDAQKMIETSGELQLYLDGPTDRAREFDVSNMLSGLMVRYGLIDSIYLYRAKDGRVLDQSASRPIGQFPDRGYLRSSVERILTGVWSSPRVKENEVRTVSTLVHVTSLGLKIPRDSGSLGYLVINIKVSSLELLISQMIDRNVTQAQLFDTQGQPFFDGNGLAPSNNSLNAETVSDYTGWTYRMSIKGGRLLDLLFHGSTVWVTLALGAIVFAFGSTFYVTRRNYKPIEAILHRIDRFASVVKTAGPKENKNEFAFIDQAIERLITNNMVFQEKQQENLVIRRQQFLQTLLKGEFEDDRATWQQEWQHFGLEAGHFIVALLELDHYVQFGLKYSPNDQSLFKFIISSVAVESAEQQGRRIIAEWISKNQLVLLLLSDEGESLEHHLLQLSEQVRSWVEKHLEFTVTIGIGSAAHRESDIGRSFEDAAAAVSCKVTLGVNQIIDAVELQERQGGEWFDYLEMIRTIVRKLRMSESGWPGELLRLFHEMRVRHLRKDDVERLLHYLVFQLDYEMAETLPDEAKAWLQDAKPAMLLALGQSDTLEQLERCFLIALEGLADHVRALVQNQRHHGLLSEIRSYVEGHYRDPNLSLTMLSDRFEINAKYLSQLFKESFGQNFIDFLMSLRMEHAKQLLRESEVSVQDISEMVGYVNTTSFIRAFKKFVGLSPGQYREAQSKEGVRSIH</sequence>
<dbReference type="InterPro" id="IPR041522">
    <property type="entry name" value="CdaR_GGDEF"/>
</dbReference>
<dbReference type="PANTHER" id="PTHR43280:SF2">
    <property type="entry name" value="HTH-TYPE TRANSCRIPTIONAL REGULATOR EXSA"/>
    <property type="match status" value="1"/>
</dbReference>
<dbReference type="STRING" id="1116391.PM3016_2338"/>
<evidence type="ECO:0000256" key="4">
    <source>
        <dbReference type="SAM" id="Phobius"/>
    </source>
</evidence>
<dbReference type="RefSeq" id="WP_014369609.1">
    <property type="nucleotide sequence ID" value="NC_016935.1"/>
</dbReference>
<evidence type="ECO:0000256" key="2">
    <source>
        <dbReference type="ARBA" id="ARBA00023125"/>
    </source>
</evidence>
<keyword evidence="4" id="KW-1133">Transmembrane helix</keyword>
<keyword evidence="2" id="KW-0238">DNA-binding</keyword>
<dbReference type="PRINTS" id="PR00032">
    <property type="entry name" value="HTHARAC"/>
</dbReference>
<dbReference type="Proteomes" id="UP000007523">
    <property type="component" value="Chromosome"/>
</dbReference>
<evidence type="ECO:0000256" key="1">
    <source>
        <dbReference type="ARBA" id="ARBA00023015"/>
    </source>
</evidence>
<keyword evidence="4" id="KW-0812">Transmembrane</keyword>
<proteinExistence type="predicted"/>
<dbReference type="SUPFAM" id="SSF46689">
    <property type="entry name" value="Homeodomain-like"/>
    <property type="match status" value="1"/>
</dbReference>
<gene>
    <name evidence="6" type="ORF">PM3016_2338</name>
</gene>
<evidence type="ECO:0000259" key="5">
    <source>
        <dbReference type="PROSITE" id="PS01124"/>
    </source>
</evidence>
<evidence type="ECO:0000256" key="3">
    <source>
        <dbReference type="ARBA" id="ARBA00023163"/>
    </source>
</evidence>
<dbReference type="PANTHER" id="PTHR43280">
    <property type="entry name" value="ARAC-FAMILY TRANSCRIPTIONAL REGULATOR"/>
    <property type="match status" value="1"/>
</dbReference>
<dbReference type="PROSITE" id="PS00041">
    <property type="entry name" value="HTH_ARAC_FAMILY_1"/>
    <property type="match status" value="1"/>
</dbReference>
<accession>H6NJE7</accession>
<dbReference type="Pfam" id="PF12833">
    <property type="entry name" value="HTH_18"/>
    <property type="match status" value="1"/>
</dbReference>
<feature type="transmembrane region" description="Helical" evidence="4">
    <location>
        <begin position="260"/>
        <end position="286"/>
    </location>
</feature>
<dbReference type="HOGENOM" id="CLU_019175_1_0_9"/>
<dbReference type="InterPro" id="IPR020449">
    <property type="entry name" value="Tscrpt_reg_AraC-type_HTH"/>
</dbReference>
<dbReference type="PROSITE" id="PS01124">
    <property type="entry name" value="HTH_ARAC_FAMILY_2"/>
    <property type="match status" value="1"/>
</dbReference>